<evidence type="ECO:0000313" key="11">
    <source>
        <dbReference type="Proteomes" id="UP001428817"/>
    </source>
</evidence>
<dbReference type="Gene3D" id="1.20.1560.10">
    <property type="entry name" value="ABC transporter type 1, transmembrane domain"/>
    <property type="match status" value="1"/>
</dbReference>
<comment type="caution">
    <text evidence="10">The sequence shown here is derived from an EMBL/GenBank/DDBJ whole genome shotgun (WGS) entry which is preliminary data.</text>
</comment>
<feature type="domain" description="ABC transporter" evidence="8">
    <location>
        <begin position="331"/>
        <end position="565"/>
    </location>
</feature>
<sequence>MIGLLFRVSRRFGGDTRLLRRYLGSTGLYAISEGAAFGLLVPLLAELLAGRPGRAAWWLLPLAGCVAVGWYAHFDMGMRALRLASAWRRALYEAIGAHLVRLPLGWFDGSPATAVERLLGQSVDVLVRTVMLAQQVLAAWVTPATIFVFLLFYDWRMAAAVACTAPLVLAVFAAARRLTDRTEAAHHAAAAEASARLVEFAGAQPVLRANGRTGGGRELLRTALLRQHAAARREVLGALPTMHLGQLAVQLAFTAVLSVGLLLATGQEITPARAIALIVLGVHFLQPFASVAGVAAALRHCRAAFERIDEVLYTEPLPEPLSPKPPAGAGIELAGVRFGYGTAEPVLDGVELRVPAGGTTALVGPSGAGKTTVIKLVARFFDPDEGAVRIGGVDLRDVAAAELERTVSVVFQDVYLFDTTIEENIRIGAPGAGDQQVREAARRARVDLIAQRLPDGWRTRVGEGGKLLSGGERQRVAIARALVKDAPVVLLDEATSALDTENEGAVHQALAELGRGRTLLVIAHRLDTIAGADQIAVLDGGRIAQTGRHEDLLAQGGRYAQLWAERERARGWRLVES</sequence>
<dbReference type="InterPro" id="IPR003439">
    <property type="entry name" value="ABC_transporter-like_ATP-bd"/>
</dbReference>
<dbReference type="PROSITE" id="PS00211">
    <property type="entry name" value="ABC_TRANSPORTER_1"/>
    <property type="match status" value="1"/>
</dbReference>
<dbReference type="EMBL" id="BAABJP010000007">
    <property type="protein sequence ID" value="GAA5152559.1"/>
    <property type="molecule type" value="Genomic_DNA"/>
</dbReference>
<feature type="transmembrane region" description="Helical" evidence="7">
    <location>
        <begin position="157"/>
        <end position="175"/>
    </location>
</feature>
<keyword evidence="4 10" id="KW-0067">ATP-binding</keyword>
<evidence type="ECO:0000313" key="10">
    <source>
        <dbReference type="EMBL" id="GAA5152559.1"/>
    </source>
</evidence>
<dbReference type="InterPro" id="IPR039421">
    <property type="entry name" value="Type_1_exporter"/>
</dbReference>
<dbReference type="InterPro" id="IPR027417">
    <property type="entry name" value="P-loop_NTPase"/>
</dbReference>
<keyword evidence="5 7" id="KW-1133">Transmembrane helix</keyword>
<gene>
    <name evidence="10" type="ORF">GCM10023321_21480</name>
</gene>
<evidence type="ECO:0000256" key="4">
    <source>
        <dbReference type="ARBA" id="ARBA00022840"/>
    </source>
</evidence>
<evidence type="ECO:0000259" key="8">
    <source>
        <dbReference type="PROSITE" id="PS50893"/>
    </source>
</evidence>
<evidence type="ECO:0000256" key="3">
    <source>
        <dbReference type="ARBA" id="ARBA00022741"/>
    </source>
</evidence>
<accession>A0ABP9PVG8</accession>
<feature type="transmembrane region" description="Helical" evidence="7">
    <location>
        <begin position="55"/>
        <end position="74"/>
    </location>
</feature>
<dbReference type="Pfam" id="PF00005">
    <property type="entry name" value="ABC_tran"/>
    <property type="match status" value="1"/>
</dbReference>
<feature type="transmembrane region" description="Helical" evidence="7">
    <location>
        <begin position="21"/>
        <end position="43"/>
    </location>
</feature>
<evidence type="ECO:0000256" key="7">
    <source>
        <dbReference type="SAM" id="Phobius"/>
    </source>
</evidence>
<keyword evidence="6 7" id="KW-0472">Membrane</keyword>
<keyword evidence="11" id="KW-1185">Reference proteome</keyword>
<protein>
    <submittedName>
        <fullName evidence="10">ABC transporter ATP-binding protein</fullName>
    </submittedName>
</protein>
<dbReference type="PROSITE" id="PS50893">
    <property type="entry name" value="ABC_TRANSPORTER_2"/>
    <property type="match status" value="1"/>
</dbReference>
<dbReference type="RefSeq" id="WP_221499061.1">
    <property type="nucleotide sequence ID" value="NZ_BAABJP010000007.1"/>
</dbReference>
<proteinExistence type="predicted"/>
<keyword evidence="2 7" id="KW-0812">Transmembrane</keyword>
<dbReference type="InterPro" id="IPR017871">
    <property type="entry name" value="ABC_transporter-like_CS"/>
</dbReference>
<organism evidence="10 11">
    <name type="scientific">Pseudonocardia eucalypti</name>
    <dbReference type="NCBI Taxonomy" id="648755"/>
    <lineage>
        <taxon>Bacteria</taxon>
        <taxon>Bacillati</taxon>
        <taxon>Actinomycetota</taxon>
        <taxon>Actinomycetes</taxon>
        <taxon>Pseudonocardiales</taxon>
        <taxon>Pseudonocardiaceae</taxon>
        <taxon>Pseudonocardia</taxon>
    </lineage>
</organism>
<comment type="subcellular location">
    <subcellularLocation>
        <location evidence="1">Cell membrane</location>
        <topology evidence="1">Multi-pass membrane protein</topology>
    </subcellularLocation>
</comment>
<dbReference type="PANTHER" id="PTHR24221">
    <property type="entry name" value="ATP-BINDING CASSETTE SUB-FAMILY B"/>
    <property type="match status" value="1"/>
</dbReference>
<dbReference type="PROSITE" id="PS50929">
    <property type="entry name" value="ABC_TM1F"/>
    <property type="match status" value="1"/>
</dbReference>
<dbReference type="InterPro" id="IPR011527">
    <property type="entry name" value="ABC1_TM_dom"/>
</dbReference>
<evidence type="ECO:0000256" key="5">
    <source>
        <dbReference type="ARBA" id="ARBA00022989"/>
    </source>
</evidence>
<evidence type="ECO:0000256" key="1">
    <source>
        <dbReference type="ARBA" id="ARBA00004651"/>
    </source>
</evidence>
<feature type="transmembrane region" description="Helical" evidence="7">
    <location>
        <begin position="242"/>
        <end position="263"/>
    </location>
</feature>
<dbReference type="SUPFAM" id="SSF90123">
    <property type="entry name" value="ABC transporter transmembrane region"/>
    <property type="match status" value="1"/>
</dbReference>
<dbReference type="Proteomes" id="UP001428817">
    <property type="component" value="Unassembled WGS sequence"/>
</dbReference>
<feature type="domain" description="ABC transmembrane type-1" evidence="9">
    <location>
        <begin position="82"/>
        <end position="300"/>
    </location>
</feature>
<dbReference type="SUPFAM" id="SSF52540">
    <property type="entry name" value="P-loop containing nucleoside triphosphate hydrolases"/>
    <property type="match status" value="1"/>
</dbReference>
<feature type="transmembrane region" description="Helical" evidence="7">
    <location>
        <begin position="125"/>
        <end position="151"/>
    </location>
</feature>
<dbReference type="Gene3D" id="3.40.50.300">
    <property type="entry name" value="P-loop containing nucleotide triphosphate hydrolases"/>
    <property type="match status" value="1"/>
</dbReference>
<dbReference type="Pfam" id="PF00664">
    <property type="entry name" value="ABC_membrane"/>
    <property type="match status" value="1"/>
</dbReference>
<name>A0ABP9PVG8_9PSEU</name>
<dbReference type="SMART" id="SM00382">
    <property type="entry name" value="AAA"/>
    <property type="match status" value="1"/>
</dbReference>
<evidence type="ECO:0000256" key="2">
    <source>
        <dbReference type="ARBA" id="ARBA00022692"/>
    </source>
</evidence>
<dbReference type="PANTHER" id="PTHR24221:SF654">
    <property type="entry name" value="ATP-BINDING CASSETTE SUB-FAMILY B MEMBER 6"/>
    <property type="match status" value="1"/>
</dbReference>
<dbReference type="InterPro" id="IPR036640">
    <property type="entry name" value="ABC1_TM_sf"/>
</dbReference>
<reference evidence="11" key="1">
    <citation type="journal article" date="2019" name="Int. J. Syst. Evol. Microbiol.">
        <title>The Global Catalogue of Microorganisms (GCM) 10K type strain sequencing project: providing services to taxonomists for standard genome sequencing and annotation.</title>
        <authorList>
            <consortium name="The Broad Institute Genomics Platform"/>
            <consortium name="The Broad Institute Genome Sequencing Center for Infectious Disease"/>
            <person name="Wu L."/>
            <person name="Ma J."/>
        </authorList>
    </citation>
    <scope>NUCLEOTIDE SEQUENCE [LARGE SCALE GENOMIC DNA]</scope>
    <source>
        <strain evidence="11">JCM 18303</strain>
    </source>
</reference>
<evidence type="ECO:0000259" key="9">
    <source>
        <dbReference type="PROSITE" id="PS50929"/>
    </source>
</evidence>
<keyword evidence="3" id="KW-0547">Nucleotide-binding</keyword>
<feature type="transmembrane region" description="Helical" evidence="7">
    <location>
        <begin position="275"/>
        <end position="298"/>
    </location>
</feature>
<dbReference type="GO" id="GO:0005524">
    <property type="term" value="F:ATP binding"/>
    <property type="evidence" value="ECO:0007669"/>
    <property type="project" value="UniProtKB-KW"/>
</dbReference>
<dbReference type="InterPro" id="IPR003593">
    <property type="entry name" value="AAA+_ATPase"/>
</dbReference>
<evidence type="ECO:0000256" key="6">
    <source>
        <dbReference type="ARBA" id="ARBA00023136"/>
    </source>
</evidence>